<reference evidence="2" key="1">
    <citation type="submission" date="2013-10" db="EMBL/GenBank/DDBJ databases">
        <title>Genomic analysis of the causative agents of coccidiosis in chickens.</title>
        <authorList>
            <person name="Reid A.J."/>
            <person name="Blake D."/>
            <person name="Billington K."/>
            <person name="Browne H."/>
            <person name="Dunn M."/>
            <person name="Hung S."/>
            <person name="Kawahara F."/>
            <person name="Miranda-Saavedra D."/>
            <person name="Mourier T."/>
            <person name="Nagra H."/>
            <person name="Otto T.D."/>
            <person name="Rawlings N."/>
            <person name="Sanchez A."/>
            <person name="Sanders M."/>
            <person name="Subramaniam C."/>
            <person name="Tay Y."/>
            <person name="Dear P."/>
            <person name="Doerig C."/>
            <person name="Gruber A."/>
            <person name="Parkinson J."/>
            <person name="Shirley M."/>
            <person name="Wan K.L."/>
            <person name="Berriman M."/>
            <person name="Tomley F."/>
            <person name="Pain A."/>
        </authorList>
    </citation>
    <scope>NUCLEOTIDE SEQUENCE [LARGE SCALE GENOMIC DNA]</scope>
    <source>
        <strain evidence="2">Houghton</strain>
    </source>
</reference>
<dbReference type="Proteomes" id="UP000030747">
    <property type="component" value="Unassembled WGS sequence"/>
</dbReference>
<feature type="compositionally biased region" description="Gly residues" evidence="1">
    <location>
        <begin position="43"/>
        <end position="54"/>
    </location>
</feature>
<evidence type="ECO:0000256" key="1">
    <source>
        <dbReference type="SAM" id="MobiDB-lite"/>
    </source>
</evidence>
<sequence length="220" mass="22516">MPAAGDHERSAPELRRPKRRPGPLFYAGLRVHEGAEGGAVLPGVGGPGGGGGAAAGEVQGPARRRERAVPRGARGGGSSRRGRARGQRLGRGQGREAAAGAGAPPLAQARGGRGAPLRSLQQPGHVFGSAAAADFAAAAPPVQRRAAPGLRATRQRLRRRPRLQGQGPAGLPRCNAGLGKKGKGLLPGPPRGLKQLCRWPAWRPRGAASSGPLRRPRSST</sequence>
<feature type="compositionally biased region" description="Basic residues" evidence="1">
    <location>
        <begin position="153"/>
        <end position="162"/>
    </location>
</feature>
<keyword evidence="3" id="KW-1185">Reference proteome</keyword>
<feature type="compositionally biased region" description="Low complexity" evidence="1">
    <location>
        <begin position="95"/>
        <end position="118"/>
    </location>
</feature>
<feature type="compositionally biased region" description="Low complexity" evidence="1">
    <location>
        <begin position="137"/>
        <end position="152"/>
    </location>
</feature>
<dbReference type="RefSeq" id="XP_013228867.1">
    <property type="nucleotide sequence ID" value="XM_013373413.1"/>
</dbReference>
<gene>
    <name evidence="2" type="ORF">ETH_00030375</name>
</gene>
<dbReference type="AlphaFoldDB" id="U6KJB6"/>
<evidence type="ECO:0000313" key="2">
    <source>
        <dbReference type="EMBL" id="CDJ38029.1"/>
    </source>
</evidence>
<dbReference type="EMBL" id="HG673806">
    <property type="protein sequence ID" value="CDJ38029.1"/>
    <property type="molecule type" value="Genomic_DNA"/>
</dbReference>
<accession>U6KJB6</accession>
<organism evidence="2 3">
    <name type="scientific">Eimeria tenella</name>
    <name type="common">Coccidian parasite</name>
    <dbReference type="NCBI Taxonomy" id="5802"/>
    <lineage>
        <taxon>Eukaryota</taxon>
        <taxon>Sar</taxon>
        <taxon>Alveolata</taxon>
        <taxon>Apicomplexa</taxon>
        <taxon>Conoidasida</taxon>
        <taxon>Coccidia</taxon>
        <taxon>Eucoccidiorida</taxon>
        <taxon>Eimeriorina</taxon>
        <taxon>Eimeriidae</taxon>
        <taxon>Eimeria</taxon>
    </lineage>
</organism>
<evidence type="ECO:0000313" key="3">
    <source>
        <dbReference type="Proteomes" id="UP000030747"/>
    </source>
</evidence>
<dbReference type="GeneID" id="25255154"/>
<feature type="compositionally biased region" description="Basic and acidic residues" evidence="1">
    <location>
        <begin position="1"/>
        <end position="15"/>
    </location>
</feature>
<feature type="region of interest" description="Disordered" evidence="1">
    <location>
        <begin position="1"/>
        <end position="123"/>
    </location>
</feature>
<protein>
    <submittedName>
        <fullName evidence="2">Uncharacterized protein</fullName>
    </submittedName>
</protein>
<proteinExistence type="predicted"/>
<reference evidence="2" key="2">
    <citation type="submission" date="2013-10" db="EMBL/GenBank/DDBJ databases">
        <authorList>
            <person name="Aslett M."/>
        </authorList>
    </citation>
    <scope>NUCLEOTIDE SEQUENCE [LARGE SCALE GENOMIC DNA]</scope>
    <source>
        <strain evidence="2">Houghton</strain>
    </source>
</reference>
<name>U6KJB6_EIMTE</name>
<feature type="region of interest" description="Disordered" evidence="1">
    <location>
        <begin position="137"/>
        <end position="220"/>
    </location>
</feature>